<dbReference type="AlphaFoldDB" id="A0A9N9CRD4"/>
<dbReference type="EMBL" id="CAJVPY010004212">
    <property type="protein sequence ID" value="CAG8613236.1"/>
    <property type="molecule type" value="Genomic_DNA"/>
</dbReference>
<reference evidence="1" key="1">
    <citation type="submission" date="2021-06" db="EMBL/GenBank/DDBJ databases">
        <authorList>
            <person name="Kallberg Y."/>
            <person name="Tangrot J."/>
            <person name="Rosling A."/>
        </authorList>
    </citation>
    <scope>NUCLEOTIDE SEQUENCE</scope>
    <source>
        <strain evidence="1">MA453B</strain>
    </source>
</reference>
<dbReference type="InterPro" id="IPR011009">
    <property type="entry name" value="Kinase-like_dom_sf"/>
</dbReference>
<evidence type="ECO:0000313" key="1">
    <source>
        <dbReference type="EMBL" id="CAG8613236.1"/>
    </source>
</evidence>
<evidence type="ECO:0000313" key="2">
    <source>
        <dbReference type="Proteomes" id="UP000789405"/>
    </source>
</evidence>
<proteinExistence type="predicted"/>
<protein>
    <submittedName>
        <fullName evidence="1">27105_t:CDS:1</fullName>
    </submittedName>
</protein>
<sequence>MSRETHIAKVKKFCHIDEKTACQDYLNNVFIDYASVESIYRTEEERLKNYGRCQECGNIRECIEGAYDKWCNTCNAARFRQLFSTWTSGNVEIDYFIQHAQAYAWDFRLALEWYPWEMFSEIEMIGKGGYGTVFRAKTKIQKIWYWDQKNNDWHPKRLQRWAYRDPINTVTLYGFTKNETTGQYFHVMRYFKGDLRNRLKLNEENKLATMNFEDFKLPNDFD</sequence>
<dbReference type="SUPFAM" id="SSF56112">
    <property type="entry name" value="Protein kinase-like (PK-like)"/>
    <property type="match status" value="1"/>
</dbReference>
<comment type="caution">
    <text evidence="1">The sequence shown here is derived from an EMBL/GenBank/DDBJ whole genome shotgun (WGS) entry which is preliminary data.</text>
</comment>
<keyword evidence="2" id="KW-1185">Reference proteome</keyword>
<dbReference type="Gene3D" id="1.10.510.10">
    <property type="entry name" value="Transferase(Phosphotransferase) domain 1"/>
    <property type="match status" value="1"/>
</dbReference>
<accession>A0A9N9CRD4</accession>
<dbReference type="Proteomes" id="UP000789405">
    <property type="component" value="Unassembled WGS sequence"/>
</dbReference>
<dbReference type="OrthoDB" id="2418574at2759"/>
<organism evidence="1 2">
    <name type="scientific">Dentiscutata erythropus</name>
    <dbReference type="NCBI Taxonomy" id="1348616"/>
    <lineage>
        <taxon>Eukaryota</taxon>
        <taxon>Fungi</taxon>
        <taxon>Fungi incertae sedis</taxon>
        <taxon>Mucoromycota</taxon>
        <taxon>Glomeromycotina</taxon>
        <taxon>Glomeromycetes</taxon>
        <taxon>Diversisporales</taxon>
        <taxon>Gigasporaceae</taxon>
        <taxon>Dentiscutata</taxon>
    </lineage>
</organism>
<gene>
    <name evidence="1" type="ORF">DERYTH_LOCUS8252</name>
</gene>
<name>A0A9N9CRD4_9GLOM</name>